<comment type="caution">
    <text evidence="1">The sequence shown here is derived from an EMBL/GenBank/DDBJ whole genome shotgun (WGS) entry which is preliminary data.</text>
</comment>
<protein>
    <submittedName>
        <fullName evidence="1">Uncharacterized protein</fullName>
    </submittedName>
</protein>
<proteinExistence type="predicted"/>
<dbReference type="EMBL" id="BPLR01013524">
    <property type="protein sequence ID" value="GIY61800.1"/>
    <property type="molecule type" value="Genomic_DNA"/>
</dbReference>
<reference evidence="1 2" key="1">
    <citation type="submission" date="2021-06" db="EMBL/GenBank/DDBJ databases">
        <title>Caerostris extrusa draft genome.</title>
        <authorList>
            <person name="Kono N."/>
            <person name="Arakawa K."/>
        </authorList>
    </citation>
    <scope>NUCLEOTIDE SEQUENCE [LARGE SCALE GENOMIC DNA]</scope>
</reference>
<evidence type="ECO:0000313" key="2">
    <source>
        <dbReference type="Proteomes" id="UP001054945"/>
    </source>
</evidence>
<organism evidence="1 2">
    <name type="scientific">Caerostris extrusa</name>
    <name type="common">Bark spider</name>
    <name type="synonym">Caerostris bankana</name>
    <dbReference type="NCBI Taxonomy" id="172846"/>
    <lineage>
        <taxon>Eukaryota</taxon>
        <taxon>Metazoa</taxon>
        <taxon>Ecdysozoa</taxon>
        <taxon>Arthropoda</taxon>
        <taxon>Chelicerata</taxon>
        <taxon>Arachnida</taxon>
        <taxon>Araneae</taxon>
        <taxon>Araneomorphae</taxon>
        <taxon>Entelegynae</taxon>
        <taxon>Araneoidea</taxon>
        <taxon>Araneidae</taxon>
        <taxon>Caerostris</taxon>
    </lineage>
</organism>
<name>A0AAV4UWR4_CAEEX</name>
<accession>A0AAV4UWR4</accession>
<sequence length="98" mass="11294">MLGSTDLKLTVIGTASQTVERRQVPIKKLRLLFLRHFKTIIEEGDYSSETVFNVEETTLFWKKMSKRTCIAREGKKNFRKLDLKVNEDDGDGINSNSQ</sequence>
<gene>
    <name evidence="1" type="ORF">CEXT_338811</name>
</gene>
<evidence type="ECO:0000313" key="1">
    <source>
        <dbReference type="EMBL" id="GIY61800.1"/>
    </source>
</evidence>
<keyword evidence="2" id="KW-1185">Reference proteome</keyword>
<dbReference type="Proteomes" id="UP001054945">
    <property type="component" value="Unassembled WGS sequence"/>
</dbReference>
<dbReference type="AlphaFoldDB" id="A0AAV4UWR4"/>